<proteinExistence type="predicted"/>
<feature type="region of interest" description="Disordered" evidence="1">
    <location>
        <begin position="108"/>
        <end position="132"/>
    </location>
</feature>
<gene>
    <name evidence="3" type="ORF">PCOR1329_LOCUS83308</name>
</gene>
<organism evidence="3 4">
    <name type="scientific">Prorocentrum cordatum</name>
    <dbReference type="NCBI Taxonomy" id="2364126"/>
    <lineage>
        <taxon>Eukaryota</taxon>
        <taxon>Sar</taxon>
        <taxon>Alveolata</taxon>
        <taxon>Dinophyceae</taxon>
        <taxon>Prorocentrales</taxon>
        <taxon>Prorocentraceae</taxon>
        <taxon>Prorocentrum</taxon>
    </lineage>
</organism>
<sequence>MLVLLFVVSLFLCGQGRCPIWRRSSAMSASMGIQVYYSAETKQLMSMVTAADVATATPMTPEQVAEIFPHGLPDGFLPMICGSSYTAAAPAAAAPLAEVKEAVLPVEGGKKEKKKKSSKKVKTSKKKSKGCC</sequence>
<dbReference type="Proteomes" id="UP001189429">
    <property type="component" value="Unassembled WGS sequence"/>
</dbReference>
<evidence type="ECO:0000313" key="4">
    <source>
        <dbReference type="Proteomes" id="UP001189429"/>
    </source>
</evidence>
<evidence type="ECO:0000313" key="3">
    <source>
        <dbReference type="EMBL" id="CAK0908699.1"/>
    </source>
</evidence>
<protein>
    <submittedName>
        <fullName evidence="3">Uncharacterized protein</fullName>
    </submittedName>
</protein>
<reference evidence="3" key="1">
    <citation type="submission" date="2023-10" db="EMBL/GenBank/DDBJ databases">
        <authorList>
            <person name="Chen Y."/>
            <person name="Shah S."/>
            <person name="Dougan E. K."/>
            <person name="Thang M."/>
            <person name="Chan C."/>
        </authorList>
    </citation>
    <scope>NUCLEOTIDE SEQUENCE [LARGE SCALE GENOMIC DNA]</scope>
</reference>
<keyword evidence="2" id="KW-0732">Signal</keyword>
<keyword evidence="4" id="KW-1185">Reference proteome</keyword>
<feature type="chain" id="PRO_5046216274" evidence="2">
    <location>
        <begin position="17"/>
        <end position="132"/>
    </location>
</feature>
<dbReference type="EMBL" id="CAUYUJ010022060">
    <property type="protein sequence ID" value="CAK0908699.1"/>
    <property type="molecule type" value="Genomic_DNA"/>
</dbReference>
<accession>A0ABN9YDB6</accession>
<evidence type="ECO:0000256" key="1">
    <source>
        <dbReference type="SAM" id="MobiDB-lite"/>
    </source>
</evidence>
<comment type="caution">
    <text evidence="3">The sequence shown here is derived from an EMBL/GenBank/DDBJ whole genome shotgun (WGS) entry which is preliminary data.</text>
</comment>
<evidence type="ECO:0000256" key="2">
    <source>
        <dbReference type="SAM" id="SignalP"/>
    </source>
</evidence>
<feature type="signal peptide" evidence="2">
    <location>
        <begin position="1"/>
        <end position="16"/>
    </location>
</feature>
<name>A0ABN9YDB6_9DINO</name>
<feature type="compositionally biased region" description="Basic residues" evidence="1">
    <location>
        <begin position="111"/>
        <end position="132"/>
    </location>
</feature>